<dbReference type="GO" id="GO:0006310">
    <property type="term" value="P:DNA recombination"/>
    <property type="evidence" value="ECO:0007669"/>
    <property type="project" value="UniProtKB-KW"/>
</dbReference>
<dbReference type="Proteomes" id="UP000070533">
    <property type="component" value="Unassembled WGS sequence"/>
</dbReference>
<reference evidence="6" key="1">
    <citation type="submission" date="2016-01" db="EMBL/GenBank/DDBJ databases">
        <authorList>
            <person name="Mitreva M."/>
            <person name="Pepin K.H."/>
            <person name="Mihindukulasuriya K.A."/>
            <person name="Fulton R."/>
            <person name="Fronick C."/>
            <person name="O'Laughlin M."/>
            <person name="Miner T."/>
            <person name="Herter B."/>
            <person name="Rosa B.A."/>
            <person name="Cordes M."/>
            <person name="Tomlinson C."/>
            <person name="Wollam A."/>
            <person name="Palsikar V.B."/>
            <person name="Mardis E.R."/>
            <person name="Wilson R.K."/>
        </authorList>
    </citation>
    <scope>NUCLEOTIDE SEQUENCE [LARGE SCALE GENOMIC DNA]</scope>
    <source>
        <strain evidence="6">MJR7716</strain>
    </source>
</reference>
<evidence type="ECO:0000256" key="1">
    <source>
        <dbReference type="ARBA" id="ARBA00008857"/>
    </source>
</evidence>
<accession>A0A133PUG6</accession>
<dbReference type="InterPro" id="IPR011010">
    <property type="entry name" value="DNA_brk_join_enz"/>
</dbReference>
<dbReference type="STRING" id="28128.HMPREF3226_02610"/>
<dbReference type="Pfam" id="PF17293">
    <property type="entry name" value="Arm-DNA-bind_5"/>
    <property type="match status" value="1"/>
</dbReference>
<dbReference type="SUPFAM" id="SSF56349">
    <property type="entry name" value="DNA breaking-rejoining enzymes"/>
    <property type="match status" value="1"/>
</dbReference>
<gene>
    <name evidence="5" type="ORF">HMPREF3226_02610</name>
</gene>
<dbReference type="InterPro" id="IPR050090">
    <property type="entry name" value="Tyrosine_recombinase_XerCD"/>
</dbReference>
<protein>
    <submittedName>
        <fullName evidence="5">Site-specific recombinase, phage integrase family</fullName>
    </submittedName>
</protein>
<dbReference type="PANTHER" id="PTHR30349:SF64">
    <property type="entry name" value="PROPHAGE INTEGRASE INTD-RELATED"/>
    <property type="match status" value="1"/>
</dbReference>
<dbReference type="CDD" id="cd01185">
    <property type="entry name" value="INTN1_C_like"/>
    <property type="match status" value="1"/>
</dbReference>
<evidence type="ECO:0000256" key="3">
    <source>
        <dbReference type="ARBA" id="ARBA00023172"/>
    </source>
</evidence>
<keyword evidence="3" id="KW-0233">DNA recombination</keyword>
<comment type="caution">
    <text evidence="5">The sequence shown here is derived from an EMBL/GenBank/DDBJ whole genome shotgun (WGS) entry which is preliminary data.</text>
</comment>
<dbReference type="PATRIC" id="fig|28128.5.peg.2686"/>
<dbReference type="InterPro" id="IPR035386">
    <property type="entry name" value="Arm-DNA-bind_5"/>
</dbReference>
<dbReference type="EMBL" id="LRQG01000247">
    <property type="protein sequence ID" value="KXA32769.1"/>
    <property type="molecule type" value="Genomic_DNA"/>
</dbReference>
<dbReference type="Pfam" id="PF13102">
    <property type="entry name" value="Phage_int_SAM_5"/>
    <property type="match status" value="1"/>
</dbReference>
<feature type="domain" description="Tyr recombinase" evidence="4">
    <location>
        <begin position="274"/>
        <end position="457"/>
    </location>
</feature>
<dbReference type="PROSITE" id="PS51898">
    <property type="entry name" value="TYR_RECOMBINASE"/>
    <property type="match status" value="1"/>
</dbReference>
<dbReference type="InterPro" id="IPR013762">
    <property type="entry name" value="Integrase-like_cat_sf"/>
</dbReference>
<dbReference type="InterPro" id="IPR010998">
    <property type="entry name" value="Integrase_recombinase_N"/>
</dbReference>
<keyword evidence="6" id="KW-1185">Reference proteome</keyword>
<dbReference type="AlphaFoldDB" id="A0A133PUG6"/>
<evidence type="ECO:0000313" key="5">
    <source>
        <dbReference type="EMBL" id="KXA32769.1"/>
    </source>
</evidence>
<name>A0A133PUG6_9BACT</name>
<evidence type="ECO:0000313" key="6">
    <source>
        <dbReference type="Proteomes" id="UP000070533"/>
    </source>
</evidence>
<dbReference type="PANTHER" id="PTHR30349">
    <property type="entry name" value="PHAGE INTEGRASE-RELATED"/>
    <property type="match status" value="1"/>
</dbReference>
<dbReference type="Gene3D" id="1.10.443.10">
    <property type="entry name" value="Intergrase catalytic core"/>
    <property type="match status" value="1"/>
</dbReference>
<dbReference type="InterPro" id="IPR002104">
    <property type="entry name" value="Integrase_catalytic"/>
</dbReference>
<sequence>MKKQEFSYQIVRETMKGKEQLKVVTKTVFSLLLSMFCIAQSSSGKYNFVSKKTMEKEKIKLLFYLKRGTQDKNGKSPIMGRISIGRSMVQFSCKCACTPKIWDSRKQRLGGKSSEAVSVNRELDRLQVSVHQVYESLSGKLNNTVTAGKIRELVFGLNSESQGLLHHADEYIDRFRERVGIDRSERRLKCLLLFRRHLSEFLRCRYHVDDIPVQKADTALIKDLEEYFAKEKGFKLNTSAGYLTMLASLLKDLHKRHIIDSYPFIGHSIRWDVGTPRYITREEVNKIAALTDNELQGYEQVSRDMFLFSCYTGLSYTDVYHLTAEHIIHESDMDWIRKLRVKTGNVCHIPLLPEASAIIERYRGIHTRAFRHEPPKGYLLPIPGCDTLNIHLKKIARLCGIQKTLTYHMARHTFASQMTLSEGVSIESVSKMLGHSQIKTTQVYAETSPERVFRDVEKILPLIAQYRLIN</sequence>
<dbReference type="GO" id="GO:0015074">
    <property type="term" value="P:DNA integration"/>
    <property type="evidence" value="ECO:0007669"/>
    <property type="project" value="InterPro"/>
</dbReference>
<evidence type="ECO:0000256" key="2">
    <source>
        <dbReference type="ARBA" id="ARBA00023125"/>
    </source>
</evidence>
<dbReference type="Pfam" id="PF00589">
    <property type="entry name" value="Phage_integrase"/>
    <property type="match status" value="1"/>
</dbReference>
<proteinExistence type="inferred from homology"/>
<evidence type="ECO:0000259" key="4">
    <source>
        <dbReference type="PROSITE" id="PS51898"/>
    </source>
</evidence>
<comment type="similarity">
    <text evidence="1">Belongs to the 'phage' integrase family.</text>
</comment>
<keyword evidence="2" id="KW-0238">DNA-binding</keyword>
<dbReference type="InterPro" id="IPR025269">
    <property type="entry name" value="SAM-like_dom"/>
</dbReference>
<dbReference type="Gene3D" id="1.10.150.130">
    <property type="match status" value="1"/>
</dbReference>
<dbReference type="GO" id="GO:0003677">
    <property type="term" value="F:DNA binding"/>
    <property type="evidence" value="ECO:0007669"/>
    <property type="project" value="UniProtKB-KW"/>
</dbReference>
<organism evidence="5 6">
    <name type="scientific">Prevotella corporis</name>
    <dbReference type="NCBI Taxonomy" id="28128"/>
    <lineage>
        <taxon>Bacteria</taxon>
        <taxon>Pseudomonadati</taxon>
        <taxon>Bacteroidota</taxon>
        <taxon>Bacteroidia</taxon>
        <taxon>Bacteroidales</taxon>
        <taxon>Prevotellaceae</taxon>
        <taxon>Prevotella</taxon>
    </lineage>
</organism>